<keyword evidence="2 5" id="KW-0812">Transmembrane</keyword>
<dbReference type="Proteomes" id="UP000799302">
    <property type="component" value="Unassembled WGS sequence"/>
</dbReference>
<comment type="subcellular location">
    <subcellularLocation>
        <location evidence="1">Membrane</location>
    </subcellularLocation>
</comment>
<evidence type="ECO:0000313" key="7">
    <source>
        <dbReference type="Proteomes" id="UP000799302"/>
    </source>
</evidence>
<evidence type="ECO:0000313" key="6">
    <source>
        <dbReference type="EMBL" id="KAF2672484.1"/>
    </source>
</evidence>
<gene>
    <name evidence="6" type="ORF">BT63DRAFT_197076</name>
</gene>
<evidence type="ECO:0000256" key="4">
    <source>
        <dbReference type="ARBA" id="ARBA00023136"/>
    </source>
</evidence>
<dbReference type="OrthoDB" id="5563033at2759"/>
<proteinExistence type="predicted"/>
<dbReference type="GO" id="GO:0016020">
    <property type="term" value="C:membrane"/>
    <property type="evidence" value="ECO:0007669"/>
    <property type="project" value="UniProtKB-SubCell"/>
</dbReference>
<accession>A0A6A6UNL0</accession>
<sequence length="165" mass="18433">MFCLRSWIPILFFLTNASPIYLVLFISATYIVNRPCVYCSLLLAILVISLFDFHTDDWFEPRYRRAENMNGFFASPSNTSSPLLQPGSAFNGSMLVPDVVRDTLAVFSAAVNNSMPTVAGSIWKSSKETVGEVTANATVSGVSGWIRNVLRKEWRIDCLDIVLRL</sequence>
<name>A0A6A6UNL0_9PEZI</name>
<evidence type="ECO:0000256" key="2">
    <source>
        <dbReference type="ARBA" id="ARBA00022692"/>
    </source>
</evidence>
<dbReference type="EMBL" id="MU004232">
    <property type="protein sequence ID" value="KAF2672484.1"/>
    <property type="molecule type" value="Genomic_DNA"/>
</dbReference>
<dbReference type="Pfam" id="PF06726">
    <property type="entry name" value="BC10"/>
    <property type="match status" value="1"/>
</dbReference>
<dbReference type="PANTHER" id="PTHR13259:SF1">
    <property type="entry name" value="BLADDER CANCER-ASSOCIATED PROTEIN"/>
    <property type="match status" value="1"/>
</dbReference>
<dbReference type="SMART" id="SM01396">
    <property type="entry name" value="BC10"/>
    <property type="match status" value="1"/>
</dbReference>
<reference evidence="6" key="1">
    <citation type="journal article" date="2020" name="Stud. Mycol.">
        <title>101 Dothideomycetes genomes: a test case for predicting lifestyles and emergence of pathogens.</title>
        <authorList>
            <person name="Haridas S."/>
            <person name="Albert R."/>
            <person name="Binder M."/>
            <person name="Bloem J."/>
            <person name="Labutti K."/>
            <person name="Salamov A."/>
            <person name="Andreopoulos B."/>
            <person name="Baker S."/>
            <person name="Barry K."/>
            <person name="Bills G."/>
            <person name="Bluhm B."/>
            <person name="Cannon C."/>
            <person name="Castanera R."/>
            <person name="Culley D."/>
            <person name="Daum C."/>
            <person name="Ezra D."/>
            <person name="Gonzalez J."/>
            <person name="Henrissat B."/>
            <person name="Kuo A."/>
            <person name="Liang C."/>
            <person name="Lipzen A."/>
            <person name="Lutzoni F."/>
            <person name="Magnuson J."/>
            <person name="Mondo S."/>
            <person name="Nolan M."/>
            <person name="Ohm R."/>
            <person name="Pangilinan J."/>
            <person name="Park H.-J."/>
            <person name="Ramirez L."/>
            <person name="Alfaro M."/>
            <person name="Sun H."/>
            <person name="Tritt A."/>
            <person name="Yoshinaga Y."/>
            <person name="Zwiers L.-H."/>
            <person name="Turgeon B."/>
            <person name="Goodwin S."/>
            <person name="Spatafora J."/>
            <person name="Crous P."/>
            <person name="Grigoriev I."/>
        </authorList>
    </citation>
    <scope>NUCLEOTIDE SEQUENCE</scope>
    <source>
        <strain evidence="6">CBS 115976</strain>
    </source>
</reference>
<keyword evidence="3 5" id="KW-1133">Transmembrane helix</keyword>
<feature type="transmembrane region" description="Helical" evidence="5">
    <location>
        <begin position="37"/>
        <end position="55"/>
    </location>
</feature>
<dbReference type="PANTHER" id="PTHR13259">
    <property type="entry name" value="BLADDER CANCER 10 KD PROTEIN HOMOLOG"/>
    <property type="match status" value="1"/>
</dbReference>
<keyword evidence="4 5" id="KW-0472">Membrane</keyword>
<organism evidence="6 7">
    <name type="scientific">Microthyrium microscopicum</name>
    <dbReference type="NCBI Taxonomy" id="703497"/>
    <lineage>
        <taxon>Eukaryota</taxon>
        <taxon>Fungi</taxon>
        <taxon>Dikarya</taxon>
        <taxon>Ascomycota</taxon>
        <taxon>Pezizomycotina</taxon>
        <taxon>Dothideomycetes</taxon>
        <taxon>Dothideomycetes incertae sedis</taxon>
        <taxon>Microthyriales</taxon>
        <taxon>Microthyriaceae</taxon>
        <taxon>Microthyrium</taxon>
    </lineage>
</organism>
<keyword evidence="7" id="KW-1185">Reference proteome</keyword>
<evidence type="ECO:0000256" key="5">
    <source>
        <dbReference type="SAM" id="Phobius"/>
    </source>
</evidence>
<evidence type="ECO:0000256" key="1">
    <source>
        <dbReference type="ARBA" id="ARBA00004370"/>
    </source>
</evidence>
<dbReference type="AlphaFoldDB" id="A0A6A6UNL0"/>
<feature type="transmembrane region" description="Helical" evidence="5">
    <location>
        <begin position="7"/>
        <end position="31"/>
    </location>
</feature>
<dbReference type="InterPro" id="IPR009598">
    <property type="entry name" value="BCALP"/>
</dbReference>
<evidence type="ECO:0000256" key="3">
    <source>
        <dbReference type="ARBA" id="ARBA00022989"/>
    </source>
</evidence>
<protein>
    <submittedName>
        <fullName evidence="6">Uncharacterized protein</fullName>
    </submittedName>
</protein>